<dbReference type="PANTHER" id="PTHR12598:SF0">
    <property type="entry name" value="COPPER HOMEOSTASIS PROTEIN CUTC HOMOLOG"/>
    <property type="match status" value="1"/>
</dbReference>
<proteinExistence type="inferred from homology"/>
<accession>A0A382B840</accession>
<dbReference type="HAMAP" id="MF_00795">
    <property type="entry name" value="CutC"/>
    <property type="match status" value="1"/>
</dbReference>
<dbReference type="GO" id="GO:0005507">
    <property type="term" value="F:copper ion binding"/>
    <property type="evidence" value="ECO:0007669"/>
    <property type="project" value="TreeGrafter"/>
</dbReference>
<dbReference type="InterPro" id="IPR036822">
    <property type="entry name" value="CutC-like_dom_sf"/>
</dbReference>
<evidence type="ECO:0000256" key="1">
    <source>
        <dbReference type="ARBA" id="ARBA00007768"/>
    </source>
</evidence>
<sequence>MRNIVKEACVERLDEAILAEKNGADRIELCSGLDLDGLTPHRNMIKDVINSVKIPVKVMIRPRGGNFVYHDQELDVMKDDILYCKRLNVSGIVLGTLKEDKTVNLRATRLLSDIASGLEITFHKAIDEVSSIFTELDRLRKTQAVTNILTSGGADSAMKGSDILKEMVNRYNGQLTIIAAGKITEQNIIQVHESIGAQEYHGRKIVGDLRPN</sequence>
<dbReference type="Gene3D" id="3.20.20.380">
    <property type="entry name" value="Copper homeostasis (CutC) domain"/>
    <property type="match status" value="1"/>
</dbReference>
<comment type="similarity">
    <text evidence="1">Belongs to the CutC family.</text>
</comment>
<evidence type="ECO:0000256" key="2">
    <source>
        <dbReference type="ARBA" id="ARBA00019014"/>
    </source>
</evidence>
<gene>
    <name evidence="3" type="ORF">METZ01_LOCUS162820</name>
</gene>
<dbReference type="Pfam" id="PF03932">
    <property type="entry name" value="CutC"/>
    <property type="match status" value="1"/>
</dbReference>
<dbReference type="PANTHER" id="PTHR12598">
    <property type="entry name" value="COPPER HOMEOSTASIS PROTEIN CUTC"/>
    <property type="match status" value="1"/>
</dbReference>
<protein>
    <recommendedName>
        <fullName evidence="2">Copper homeostasis protein cutC homolog</fullName>
    </recommendedName>
</protein>
<reference evidence="3" key="1">
    <citation type="submission" date="2018-05" db="EMBL/GenBank/DDBJ databases">
        <authorList>
            <person name="Lanie J.A."/>
            <person name="Ng W.-L."/>
            <person name="Kazmierczak K.M."/>
            <person name="Andrzejewski T.M."/>
            <person name="Davidsen T.M."/>
            <person name="Wayne K.J."/>
            <person name="Tettelin H."/>
            <person name="Glass J.I."/>
            <person name="Rusch D."/>
            <person name="Podicherti R."/>
            <person name="Tsui H.-C.T."/>
            <person name="Winkler M.E."/>
        </authorList>
    </citation>
    <scope>NUCLEOTIDE SEQUENCE</scope>
</reference>
<name>A0A382B840_9ZZZZ</name>
<dbReference type="AlphaFoldDB" id="A0A382B840"/>
<organism evidence="3">
    <name type="scientific">marine metagenome</name>
    <dbReference type="NCBI Taxonomy" id="408172"/>
    <lineage>
        <taxon>unclassified sequences</taxon>
        <taxon>metagenomes</taxon>
        <taxon>ecological metagenomes</taxon>
    </lineage>
</organism>
<evidence type="ECO:0000313" key="3">
    <source>
        <dbReference type="EMBL" id="SVB09966.1"/>
    </source>
</evidence>
<dbReference type="SUPFAM" id="SSF110395">
    <property type="entry name" value="CutC-like"/>
    <property type="match status" value="1"/>
</dbReference>
<dbReference type="EMBL" id="UINC01028635">
    <property type="protein sequence ID" value="SVB09966.1"/>
    <property type="molecule type" value="Genomic_DNA"/>
</dbReference>
<dbReference type="InterPro" id="IPR005627">
    <property type="entry name" value="CutC-like"/>
</dbReference>